<dbReference type="InterPro" id="IPR000210">
    <property type="entry name" value="BTB/POZ_dom"/>
</dbReference>
<dbReference type="SMART" id="SM00225">
    <property type="entry name" value="BTB"/>
    <property type="match status" value="1"/>
</dbReference>
<dbReference type="InterPro" id="IPR051481">
    <property type="entry name" value="BTB-POZ/Galectin-3-binding"/>
</dbReference>
<reference evidence="3" key="1">
    <citation type="submission" date="2021-01" db="EMBL/GenBank/DDBJ databases">
        <authorList>
            <person name="Corre E."/>
            <person name="Pelletier E."/>
            <person name="Niang G."/>
            <person name="Scheremetjew M."/>
            <person name="Finn R."/>
            <person name="Kale V."/>
            <person name="Holt S."/>
            <person name="Cochrane G."/>
            <person name="Meng A."/>
            <person name="Brown T."/>
            <person name="Cohen L."/>
        </authorList>
    </citation>
    <scope>NUCLEOTIDE SEQUENCE</scope>
    <source>
        <strain evidence="3">NIES-381</strain>
    </source>
</reference>
<dbReference type="SMART" id="SM00875">
    <property type="entry name" value="BACK"/>
    <property type="match status" value="1"/>
</dbReference>
<name>A0A7S1N9C8_9EUGL</name>
<dbReference type="Pfam" id="PF07707">
    <property type="entry name" value="BACK"/>
    <property type="match status" value="1"/>
</dbReference>
<evidence type="ECO:0000313" key="3">
    <source>
        <dbReference type="EMBL" id="CAD9005485.1"/>
    </source>
</evidence>
<proteinExistence type="predicted"/>
<dbReference type="CDD" id="cd14733">
    <property type="entry name" value="BACK"/>
    <property type="match status" value="1"/>
</dbReference>
<dbReference type="SUPFAM" id="SSF54695">
    <property type="entry name" value="POZ domain"/>
    <property type="match status" value="1"/>
</dbReference>
<evidence type="ECO:0000256" key="1">
    <source>
        <dbReference type="SAM" id="MobiDB-lite"/>
    </source>
</evidence>
<dbReference type="Pfam" id="PF00651">
    <property type="entry name" value="BTB"/>
    <property type="match status" value="1"/>
</dbReference>
<dbReference type="PROSITE" id="PS50097">
    <property type="entry name" value="BTB"/>
    <property type="match status" value="1"/>
</dbReference>
<evidence type="ECO:0000259" key="2">
    <source>
        <dbReference type="PROSITE" id="PS50097"/>
    </source>
</evidence>
<dbReference type="CDD" id="cd18186">
    <property type="entry name" value="BTB_POZ_ZBTB_KLHL-like"/>
    <property type="match status" value="1"/>
</dbReference>
<dbReference type="EMBL" id="HBGA01045413">
    <property type="protein sequence ID" value="CAD9005485.1"/>
    <property type="molecule type" value="Transcribed_RNA"/>
</dbReference>
<feature type="domain" description="BTB" evidence="2">
    <location>
        <begin position="104"/>
        <end position="168"/>
    </location>
</feature>
<sequence length="332" mass="35311">MRADDIAELCKLNPDSVPSPGPPTLAPADAPGCAANEPPGPAPAPPANSDSSPNPSSGPWLNCASGDTNAEDQPSVREWCTVDPPIGTLSVVMLAQFVNSMELSDVVLTASDGSKFFAHRVILASASPALRCEVCCPDFLGTISIDSSGPALLSFLEYVYTAHTQVPAAHIEGFLSLTLAYELLPRVQSACEAFLLSRLTTTDVLSYLTLARCYGLKRLESRCLALSQDNTMSVLCGPQLMAASRTQLAALLADRQVNGEVEVEIFSRVVAWGQARCGSTDVAALQAELRPLMQYIAFTKMKPSELRDVVKPLNVLSLEDYVAAFEAAACCE</sequence>
<dbReference type="InterPro" id="IPR011333">
    <property type="entry name" value="SKP1/BTB/POZ_sf"/>
</dbReference>
<gene>
    <name evidence="3" type="ORF">EGYM00392_LOCUS16573</name>
</gene>
<accession>A0A7S1N9C8</accession>
<protein>
    <recommendedName>
        <fullName evidence="2">BTB domain-containing protein</fullName>
    </recommendedName>
</protein>
<organism evidence="3">
    <name type="scientific">Eutreptiella gymnastica</name>
    <dbReference type="NCBI Taxonomy" id="73025"/>
    <lineage>
        <taxon>Eukaryota</taxon>
        <taxon>Discoba</taxon>
        <taxon>Euglenozoa</taxon>
        <taxon>Euglenida</taxon>
        <taxon>Spirocuta</taxon>
        <taxon>Euglenophyceae</taxon>
        <taxon>Eutreptiales</taxon>
        <taxon>Eutreptiaceae</taxon>
        <taxon>Eutreptiella</taxon>
    </lineage>
</organism>
<dbReference type="PANTHER" id="PTHR24410:SF23">
    <property type="entry name" value="BTB DOMAIN-CONTAINING PROTEIN-RELATED"/>
    <property type="match status" value="1"/>
</dbReference>
<feature type="region of interest" description="Disordered" evidence="1">
    <location>
        <begin position="1"/>
        <end position="74"/>
    </location>
</feature>
<dbReference type="AlphaFoldDB" id="A0A7S1N9C8"/>
<dbReference type="Gene3D" id="1.25.40.420">
    <property type="match status" value="1"/>
</dbReference>
<dbReference type="PANTHER" id="PTHR24410">
    <property type="entry name" value="HL07962P-RELATED"/>
    <property type="match status" value="1"/>
</dbReference>
<feature type="compositionally biased region" description="Low complexity" evidence="1">
    <location>
        <begin position="47"/>
        <end position="59"/>
    </location>
</feature>
<dbReference type="Gene3D" id="3.30.710.10">
    <property type="entry name" value="Potassium Channel Kv1.1, Chain A"/>
    <property type="match status" value="1"/>
</dbReference>
<dbReference type="InterPro" id="IPR011705">
    <property type="entry name" value="BACK"/>
</dbReference>